<evidence type="ECO:0000256" key="4">
    <source>
        <dbReference type="ARBA" id="ARBA00022771"/>
    </source>
</evidence>
<comment type="caution">
    <text evidence="13">The sequence shown here is derived from an EMBL/GenBank/DDBJ whole genome shotgun (WGS) entry which is preliminary data.</text>
</comment>
<keyword evidence="6" id="KW-0805">Transcription regulation</keyword>
<dbReference type="GO" id="GO:0001164">
    <property type="term" value="F:RNA polymerase I core promoter sequence-specific DNA binding"/>
    <property type="evidence" value="ECO:0007669"/>
    <property type="project" value="InterPro"/>
</dbReference>
<dbReference type="GO" id="GO:0042790">
    <property type="term" value="P:nucleolar large rRNA transcription by RNA polymerase I"/>
    <property type="evidence" value="ECO:0007669"/>
    <property type="project" value="TreeGrafter"/>
</dbReference>
<reference evidence="13 14" key="1">
    <citation type="journal article" date="2020" name="Genomics">
        <title>Complete, high-quality genomes from long-read metagenomic sequencing of two wolf lichen thalli reveals enigmatic genome architecture.</title>
        <authorList>
            <person name="McKenzie S.K."/>
            <person name="Walston R.F."/>
            <person name="Allen J.L."/>
        </authorList>
    </citation>
    <scope>NUCLEOTIDE SEQUENCE [LARGE SCALE GENOMIC DNA]</scope>
    <source>
        <strain evidence="13">WasteWater1</strain>
    </source>
</reference>
<evidence type="ECO:0000313" key="14">
    <source>
        <dbReference type="Proteomes" id="UP000593566"/>
    </source>
</evidence>
<evidence type="ECO:0000256" key="1">
    <source>
        <dbReference type="ARBA" id="ARBA00004604"/>
    </source>
</evidence>
<keyword evidence="5" id="KW-0862">Zinc</keyword>
<dbReference type="GO" id="GO:0008270">
    <property type="term" value="F:zinc ion binding"/>
    <property type="evidence" value="ECO:0007669"/>
    <property type="project" value="UniProtKB-KW"/>
</dbReference>
<protein>
    <recommendedName>
        <fullName evidence="15">RRN7-type domain-containing protein</fullName>
    </recommendedName>
</protein>
<feature type="domain" description="Rrn7/TAF1B C-terminal cyclin" evidence="12">
    <location>
        <begin position="229"/>
        <end position="394"/>
    </location>
</feature>
<evidence type="ECO:0000256" key="3">
    <source>
        <dbReference type="ARBA" id="ARBA00022723"/>
    </source>
</evidence>
<proteinExistence type="inferred from homology"/>
<sequence>MPKKLEYTKGQRCGKEDNCRSTLYYEENSFQYCKRGHLQEGIPTQQDEDDFGTQGRKTRVRRETKEKVSQIYRGATATELYLQSYQLILWKQCYALVHTTGLPAELETVVKDLWALRLQLLKSKTDATSDEDTMFSSQPQSETETEDKHEGVGRKWKVRGKIMPSLIETLGLCYLGTILLRLPVSIGEMHRWAVREDIPFIRAVRFVPAIMKQRLPAQYLKALDTTSPLELDQLRKTIHNLSLFYTHHFALVFPPLNAPLLLYKQIRNLSLPITLHLKTLEISRLLLITFAFPLPSFRQQISSLPEIQLICLLIITVKLYHPFDGFTRHVRSLADSAVLTIDWATWVDVQSSHKLHATGEAHVERGSEINVTERDVMNMTGEQLDDYMDWYERTYVDESRVEEKARGLPKQLLDMFPIGRTDGSSPTPYNYDQMAVKEQETIDKRLNVVMGKLRLRNVVPDNPEYSAGVHGDSTRIGSFYKRYRKVEDLTPHAKAFHEAVAEAIGVRLESLILAVGQVERSLVKWREAKVKADKEEGDALMENTSDNNA</sequence>
<keyword evidence="3" id="KW-0479">Metal-binding</keyword>
<dbReference type="Pfam" id="PF20645">
    <property type="entry name" value="Rrn7_cyclin_C"/>
    <property type="match status" value="1"/>
</dbReference>
<dbReference type="GeneID" id="59331423"/>
<evidence type="ECO:0000256" key="2">
    <source>
        <dbReference type="ARBA" id="ARBA00006899"/>
    </source>
</evidence>
<keyword evidence="14" id="KW-1185">Reference proteome</keyword>
<name>A0A8H6FAC5_9LECA</name>
<keyword evidence="4" id="KW-0863">Zinc-finger</keyword>
<feature type="region of interest" description="Disordered" evidence="10">
    <location>
        <begin position="43"/>
        <end position="62"/>
    </location>
</feature>
<evidence type="ECO:0008006" key="15">
    <source>
        <dbReference type="Google" id="ProtNLM"/>
    </source>
</evidence>
<evidence type="ECO:0000256" key="9">
    <source>
        <dbReference type="ARBA" id="ARBA00023242"/>
    </source>
</evidence>
<evidence type="ECO:0000259" key="11">
    <source>
        <dbReference type="Pfam" id="PF20644"/>
    </source>
</evidence>
<dbReference type="InterPro" id="IPR048540">
    <property type="entry name" value="Rrn7_cyclin_N"/>
</dbReference>
<comment type="subcellular location">
    <subcellularLocation>
        <location evidence="1">Nucleus</location>
        <location evidence="1">Nucleolus</location>
    </subcellularLocation>
</comment>
<dbReference type="Pfam" id="PF20644">
    <property type="entry name" value="Rrn7_cyclin_N"/>
    <property type="match status" value="1"/>
</dbReference>
<dbReference type="GO" id="GO:0070860">
    <property type="term" value="C:RNA polymerase I core factor complex"/>
    <property type="evidence" value="ECO:0007669"/>
    <property type="project" value="InterPro"/>
</dbReference>
<gene>
    <name evidence="13" type="ORF">HO133_003011</name>
</gene>
<evidence type="ECO:0000259" key="12">
    <source>
        <dbReference type="Pfam" id="PF20645"/>
    </source>
</evidence>
<evidence type="ECO:0000256" key="10">
    <source>
        <dbReference type="SAM" id="MobiDB-lite"/>
    </source>
</evidence>
<dbReference type="Proteomes" id="UP000593566">
    <property type="component" value="Unassembled WGS sequence"/>
</dbReference>
<keyword evidence="9" id="KW-0539">Nucleus</keyword>
<evidence type="ECO:0000313" key="13">
    <source>
        <dbReference type="EMBL" id="KAF6220578.1"/>
    </source>
</evidence>
<feature type="domain" description="Rrn7/TAF1B N-terminal cyclin" evidence="11">
    <location>
        <begin position="85"/>
        <end position="208"/>
    </location>
</feature>
<dbReference type="InterPro" id="IPR048538">
    <property type="entry name" value="Rrn7_cyclin_C"/>
</dbReference>
<dbReference type="InterPro" id="IPR033599">
    <property type="entry name" value="TAF1B/Rrn7"/>
</dbReference>
<keyword evidence="8" id="KW-0804">Transcription</keyword>
<dbReference type="PANTHER" id="PTHR31576:SF2">
    <property type="entry name" value="TATA BOX-BINDING PROTEIN-ASSOCIATED FACTOR RNA POLYMERASE I SUBUNIT B"/>
    <property type="match status" value="1"/>
</dbReference>
<evidence type="ECO:0000256" key="7">
    <source>
        <dbReference type="ARBA" id="ARBA00023125"/>
    </source>
</evidence>
<dbReference type="AlphaFoldDB" id="A0A8H6FAC5"/>
<feature type="region of interest" description="Disordered" evidence="10">
    <location>
        <begin position="129"/>
        <end position="150"/>
    </location>
</feature>
<evidence type="ECO:0000256" key="6">
    <source>
        <dbReference type="ARBA" id="ARBA00023015"/>
    </source>
</evidence>
<dbReference type="PANTHER" id="PTHR31576">
    <property type="entry name" value="TATA BOX-BINDING PROTEIN-ASSOCIATED FACTOR RNA POLYMERASE I SUBUNIT B"/>
    <property type="match status" value="1"/>
</dbReference>
<accession>A0A8H6FAC5</accession>
<evidence type="ECO:0000256" key="5">
    <source>
        <dbReference type="ARBA" id="ARBA00022833"/>
    </source>
</evidence>
<dbReference type="EMBL" id="JACCJB010000016">
    <property type="protein sequence ID" value="KAF6220578.1"/>
    <property type="molecule type" value="Genomic_DNA"/>
</dbReference>
<dbReference type="RefSeq" id="XP_037150013.1">
    <property type="nucleotide sequence ID" value="XM_037293935.1"/>
</dbReference>
<comment type="similarity">
    <text evidence="2">Belongs to the RRN7/TAF1B family.</text>
</comment>
<evidence type="ECO:0000256" key="8">
    <source>
        <dbReference type="ARBA" id="ARBA00023163"/>
    </source>
</evidence>
<organism evidence="13 14">
    <name type="scientific">Letharia lupina</name>
    <dbReference type="NCBI Taxonomy" id="560253"/>
    <lineage>
        <taxon>Eukaryota</taxon>
        <taxon>Fungi</taxon>
        <taxon>Dikarya</taxon>
        <taxon>Ascomycota</taxon>
        <taxon>Pezizomycotina</taxon>
        <taxon>Lecanoromycetes</taxon>
        <taxon>OSLEUM clade</taxon>
        <taxon>Lecanoromycetidae</taxon>
        <taxon>Lecanorales</taxon>
        <taxon>Lecanorineae</taxon>
        <taxon>Parmeliaceae</taxon>
        <taxon>Letharia</taxon>
    </lineage>
</organism>
<keyword evidence="7" id="KW-0238">DNA-binding</keyword>